<dbReference type="InterPro" id="IPR015155">
    <property type="entry name" value="PFU"/>
</dbReference>
<accession>A0ABR4LUI1</accession>
<dbReference type="PROSITE" id="PS51396">
    <property type="entry name" value="PUL"/>
    <property type="match status" value="1"/>
</dbReference>
<feature type="repeat" description="WD" evidence="5">
    <location>
        <begin position="105"/>
        <end position="138"/>
    </location>
</feature>
<protein>
    <submittedName>
        <fullName evidence="9">PUL domain-containing protein</fullName>
    </submittedName>
</protein>
<dbReference type="PRINTS" id="PR00320">
    <property type="entry name" value="GPROTEINBRPT"/>
</dbReference>
<dbReference type="EMBL" id="JBFXLQ010000015">
    <property type="protein sequence ID" value="KAL2868192.1"/>
    <property type="molecule type" value="Genomic_DNA"/>
</dbReference>
<feature type="region of interest" description="Disordered" evidence="6">
    <location>
        <begin position="464"/>
        <end position="501"/>
    </location>
</feature>
<proteinExistence type="predicted"/>
<dbReference type="PANTHER" id="PTHR19849">
    <property type="entry name" value="PHOSPHOLIPASE A-2-ACTIVATING PROTEIN"/>
    <property type="match status" value="1"/>
</dbReference>
<evidence type="ECO:0000313" key="10">
    <source>
        <dbReference type="Proteomes" id="UP001610432"/>
    </source>
</evidence>
<dbReference type="InterPro" id="IPR020472">
    <property type="entry name" value="WD40_PAC1"/>
</dbReference>
<comment type="caution">
    <text evidence="9">The sequence shown here is derived from an EMBL/GenBank/DDBJ whole genome shotgun (WGS) entry which is preliminary data.</text>
</comment>
<dbReference type="Pfam" id="PF00400">
    <property type="entry name" value="WD40"/>
    <property type="match status" value="5"/>
</dbReference>
<gene>
    <name evidence="9" type="ORF">BJX67DRAFT_351293</name>
</gene>
<dbReference type="InterPro" id="IPR013535">
    <property type="entry name" value="PUL_dom"/>
</dbReference>
<keyword evidence="2" id="KW-0963">Cytoplasm</keyword>
<name>A0ABR4LUI1_9EURO</name>
<feature type="repeat" description="WD" evidence="5">
    <location>
        <begin position="10"/>
        <end position="42"/>
    </location>
</feature>
<dbReference type="Pfam" id="PF08324">
    <property type="entry name" value="PUL"/>
    <property type="match status" value="1"/>
</dbReference>
<dbReference type="SMART" id="SM00320">
    <property type="entry name" value="WD40"/>
    <property type="match status" value="6"/>
</dbReference>
<dbReference type="Pfam" id="PF09070">
    <property type="entry name" value="PFU"/>
    <property type="match status" value="1"/>
</dbReference>
<evidence type="ECO:0000259" key="8">
    <source>
        <dbReference type="PROSITE" id="PS51396"/>
    </source>
</evidence>
<evidence type="ECO:0000256" key="3">
    <source>
        <dbReference type="ARBA" id="ARBA00022574"/>
    </source>
</evidence>
<comment type="subcellular location">
    <subcellularLocation>
        <location evidence="1">Cytoplasm</location>
    </subcellularLocation>
</comment>
<dbReference type="InterPro" id="IPR015943">
    <property type="entry name" value="WD40/YVTN_repeat-like_dom_sf"/>
</dbReference>
<dbReference type="InterPro" id="IPR038122">
    <property type="entry name" value="PFU_sf"/>
</dbReference>
<dbReference type="InterPro" id="IPR011989">
    <property type="entry name" value="ARM-like"/>
</dbReference>
<dbReference type="Gene3D" id="3.10.20.870">
    <property type="entry name" value="PFU (PLAA family ubiquitin binding), C-terminal domain"/>
    <property type="match status" value="1"/>
</dbReference>
<dbReference type="PROSITE" id="PS51394">
    <property type="entry name" value="PFU"/>
    <property type="match status" value="1"/>
</dbReference>
<feature type="domain" description="PFU" evidence="7">
    <location>
        <begin position="371"/>
        <end position="467"/>
    </location>
</feature>
<feature type="domain" description="PUL" evidence="8">
    <location>
        <begin position="502"/>
        <end position="785"/>
    </location>
</feature>
<dbReference type="PROSITE" id="PS50294">
    <property type="entry name" value="WD_REPEATS_REGION"/>
    <property type="match status" value="3"/>
</dbReference>
<dbReference type="RefSeq" id="XP_070887171.1">
    <property type="nucleotide sequence ID" value="XM_071028899.1"/>
</dbReference>
<evidence type="ECO:0000256" key="6">
    <source>
        <dbReference type="SAM" id="MobiDB-lite"/>
    </source>
</evidence>
<dbReference type="GeneID" id="98143971"/>
<dbReference type="Proteomes" id="UP001610432">
    <property type="component" value="Unassembled WGS sequence"/>
</dbReference>
<evidence type="ECO:0000256" key="1">
    <source>
        <dbReference type="ARBA" id="ARBA00004496"/>
    </source>
</evidence>
<dbReference type="SUPFAM" id="SSF50978">
    <property type="entry name" value="WD40 repeat-like"/>
    <property type="match status" value="1"/>
</dbReference>
<reference evidence="9 10" key="1">
    <citation type="submission" date="2024-07" db="EMBL/GenBank/DDBJ databases">
        <title>Section-level genome sequencing and comparative genomics of Aspergillus sections Usti and Cavernicolus.</title>
        <authorList>
            <consortium name="Lawrence Berkeley National Laboratory"/>
            <person name="Nybo J.L."/>
            <person name="Vesth T.C."/>
            <person name="Theobald S."/>
            <person name="Frisvad J.C."/>
            <person name="Larsen T.O."/>
            <person name="Kjaerboelling I."/>
            <person name="Rothschild-Mancinelli K."/>
            <person name="Lyhne E.K."/>
            <person name="Kogle M.E."/>
            <person name="Barry K."/>
            <person name="Clum A."/>
            <person name="Na H."/>
            <person name="Ledsgaard L."/>
            <person name="Lin J."/>
            <person name="Lipzen A."/>
            <person name="Kuo A."/>
            <person name="Riley R."/>
            <person name="Mondo S."/>
            <person name="Labutti K."/>
            <person name="Haridas S."/>
            <person name="Pangalinan J."/>
            <person name="Salamov A.A."/>
            <person name="Simmons B.A."/>
            <person name="Magnuson J.K."/>
            <person name="Chen J."/>
            <person name="Drula E."/>
            <person name="Henrissat B."/>
            <person name="Wiebenga A."/>
            <person name="Lubbers R.J."/>
            <person name="Gomes A.C."/>
            <person name="Macurrencykelacurrency M.R."/>
            <person name="Stajich J."/>
            <person name="Grigoriev I.V."/>
            <person name="Mortensen U.H."/>
            <person name="De Vries R.P."/>
            <person name="Baker S.E."/>
            <person name="Andersen M.R."/>
        </authorList>
    </citation>
    <scope>NUCLEOTIDE SEQUENCE [LARGE SCALE GENOMIC DNA]</scope>
    <source>
        <strain evidence="9 10">CBS 449.75</strain>
    </source>
</reference>
<keyword evidence="4" id="KW-0677">Repeat</keyword>
<dbReference type="PROSITE" id="PS50082">
    <property type="entry name" value="WD_REPEATS_2"/>
    <property type="match status" value="3"/>
</dbReference>
<sequence>MPEFKISAALEGHSDDVRAVAFPNPKAVFSASRDATVRLWKLVSNPPPTYDYNIVSHGSAFINALAYHPPTSEFPDGLVFSGGQDTIIEAKQPGKTSNDNADAMLLGHGHTVCALDVCPEGGWVVSGSWDSTARVWKLGKWESEAVLEGHQGSVWAVLAYDKDTIITGCADNIIRVFNTSGRLIRSIKDSRDVVRALCKLPPSNPTGAQFASASNDGIIRLFTLQGDLVAELHGHESFIYSLAVLPSGELVSSGEDRTVRVWNGTQCVQTITHPAISVWSVAACQENGDIVTGASDRVTRIFTRSSERQASAEITQQFEAAVKESAIPEQQVGKINKEKLPGPEFLQQKSGTKDGQVQMIREANGSVTAHTWSTALGKWESVGTVVDSVGSSGRKTEYLGQDYDYVFDVDVEDGKPPLKLPYNLSQNPYEAATKFIQDNELPMGYLDQVAQFIVQNTQGATLGLPAEGPATGGSDPWGTENRYRPGDATAAQSAPIPESRPKVLPQKSYLSIRTANLKIIARKLHELNDKLVSEGSKDLSLSPSELETVISLCNELETSNALKDSPAVEAGVNLLLKIATAWPAANRLPGLDLLRLFAAATPVTATADYNGKDLISKLQESGVFDPPVNVNNAMLSVRMLANLFETDAGRRLCIDRFDQIAGAVKSCLSNSGPSPNRNLTIAIATLYINIAVYSTSEGRQSSYWTGKWSVMLLPELTRILSKEKDSEAVYRSLVALGTILKEGGTEIMAVAKGSYDVPAILQTISNSGLGREPRIKSIIGEIKETGL</sequence>
<dbReference type="PANTHER" id="PTHR19849:SF0">
    <property type="entry name" value="PHOSPHOLIPASE A-2-ACTIVATING PROTEIN"/>
    <property type="match status" value="1"/>
</dbReference>
<feature type="repeat" description="WD" evidence="5">
    <location>
        <begin position="232"/>
        <end position="263"/>
    </location>
</feature>
<dbReference type="CDD" id="cd00200">
    <property type="entry name" value="WD40"/>
    <property type="match status" value="1"/>
</dbReference>
<evidence type="ECO:0000256" key="4">
    <source>
        <dbReference type="ARBA" id="ARBA00022737"/>
    </source>
</evidence>
<dbReference type="Gene3D" id="2.130.10.10">
    <property type="entry name" value="YVTN repeat-like/Quinoprotein amine dehydrogenase"/>
    <property type="match status" value="1"/>
</dbReference>
<evidence type="ECO:0000256" key="5">
    <source>
        <dbReference type="PROSITE-ProRule" id="PRU00221"/>
    </source>
</evidence>
<evidence type="ECO:0000313" key="9">
    <source>
        <dbReference type="EMBL" id="KAL2868192.1"/>
    </source>
</evidence>
<evidence type="ECO:0000259" key="7">
    <source>
        <dbReference type="PROSITE" id="PS51394"/>
    </source>
</evidence>
<organism evidence="9 10">
    <name type="scientific">Aspergillus lucknowensis</name>
    <dbReference type="NCBI Taxonomy" id="176173"/>
    <lineage>
        <taxon>Eukaryota</taxon>
        <taxon>Fungi</taxon>
        <taxon>Dikarya</taxon>
        <taxon>Ascomycota</taxon>
        <taxon>Pezizomycotina</taxon>
        <taxon>Eurotiomycetes</taxon>
        <taxon>Eurotiomycetidae</taxon>
        <taxon>Eurotiales</taxon>
        <taxon>Aspergillaceae</taxon>
        <taxon>Aspergillus</taxon>
        <taxon>Aspergillus subgen. Nidulantes</taxon>
    </lineage>
</organism>
<evidence type="ECO:0000256" key="2">
    <source>
        <dbReference type="ARBA" id="ARBA00022490"/>
    </source>
</evidence>
<keyword evidence="3 5" id="KW-0853">WD repeat</keyword>
<dbReference type="Gene3D" id="1.25.10.10">
    <property type="entry name" value="Leucine-rich Repeat Variant"/>
    <property type="match status" value="1"/>
</dbReference>
<dbReference type="InterPro" id="IPR001680">
    <property type="entry name" value="WD40_rpt"/>
</dbReference>
<keyword evidence="10" id="KW-1185">Reference proteome</keyword>
<dbReference type="InterPro" id="IPR036322">
    <property type="entry name" value="WD40_repeat_dom_sf"/>
</dbReference>